<reference evidence="4" key="1">
    <citation type="submission" date="2022-10" db="EMBL/GenBank/DDBJ databases">
        <title>Complete genome sequence of Schlegelella aquatica LMG 23380.</title>
        <authorList>
            <person name="Musilova J."/>
            <person name="Kourilova X."/>
            <person name="Bezdicek M."/>
            <person name="Hermankova K."/>
            <person name="Obruca S."/>
            <person name="Sedlar K."/>
        </authorList>
    </citation>
    <scope>NUCLEOTIDE SEQUENCE</scope>
    <source>
        <strain evidence="4">LMG 23380</strain>
    </source>
</reference>
<gene>
    <name evidence="4" type="ORF">OMP39_09070</name>
</gene>
<dbReference type="SUPFAM" id="SSF47240">
    <property type="entry name" value="Ferritin-like"/>
    <property type="match status" value="1"/>
</dbReference>
<dbReference type="Pfam" id="PF02332">
    <property type="entry name" value="Phenol_Hydrox"/>
    <property type="match status" value="1"/>
</dbReference>
<dbReference type="InterPro" id="IPR003430">
    <property type="entry name" value="Phenol_Hydrox"/>
</dbReference>
<dbReference type="Proteomes" id="UP001163266">
    <property type="component" value="Chromosome"/>
</dbReference>
<keyword evidence="2 4" id="KW-0503">Monooxygenase</keyword>
<dbReference type="InterPro" id="IPR009078">
    <property type="entry name" value="Ferritin-like_SF"/>
</dbReference>
<dbReference type="Pfam" id="PF04945">
    <property type="entry name" value="YHS"/>
    <property type="match status" value="1"/>
</dbReference>
<evidence type="ECO:0000256" key="2">
    <source>
        <dbReference type="ARBA" id="ARBA00023033"/>
    </source>
</evidence>
<dbReference type="EMBL" id="CP110257">
    <property type="protein sequence ID" value="UZD53845.1"/>
    <property type="molecule type" value="Genomic_DNA"/>
</dbReference>
<dbReference type="RefSeq" id="WP_264891425.1">
    <property type="nucleotide sequence ID" value="NZ_CP110257.1"/>
</dbReference>
<organism evidence="4 5">
    <name type="scientific">Caldimonas aquatica</name>
    <dbReference type="NCBI Taxonomy" id="376175"/>
    <lineage>
        <taxon>Bacteria</taxon>
        <taxon>Pseudomonadati</taxon>
        <taxon>Pseudomonadota</taxon>
        <taxon>Betaproteobacteria</taxon>
        <taxon>Burkholderiales</taxon>
        <taxon>Sphaerotilaceae</taxon>
        <taxon>Caldimonas</taxon>
    </lineage>
</organism>
<feature type="domain" description="YHS" evidence="3">
    <location>
        <begin position="411"/>
        <end position="453"/>
    </location>
</feature>
<evidence type="ECO:0000259" key="3">
    <source>
        <dbReference type="Pfam" id="PF04945"/>
    </source>
</evidence>
<sequence>MDTRVTRKKLSLKERYAAMTRGLGWETTYQPMEKVFPYDRYEGIKIHDWDKWEDPFRLTMDAYWKYQGEKERKLYAVIDAFAQNNGFLGISDARYVNALKLFIQGVTPLEYYAHRGFAQVGRHFTGVGARVAAQMQSIDELRHYQTETHAISTYNKYFNGMHNAAHWYDRVWYLSVPKSFFEDALTAGPFEFLTAVSFSFEYVLTNLLFVPFMSGAAHNGDMSTVTFGFSAQSDESRHMTLGIECIKFMLEQDPDNVPIVQRWIDKWFWRGYRVLTLVAMMQDYMLPKRVMSWKEGWEMYAEQNGGALFRDLARYGIREPAGWKEACEGKDHISHQAWNAFYNYTAAAPLHTWVPSDEEMDWLSEKYPESFDRLYRPRLEYYRERQQQGKRFYNKTLPMLCTTCQIPMFFTEPGDPTRICYRESNYFGNKYHFCSDGCKRIFDHEPEKYVQSWLPVHQIYQGNCFKPDVDPSQPGFDPLGAVLDWYGLNFGRDNLDFEGSEDQKNFAAWRGEAKDDTTEKGASA</sequence>
<keyword evidence="1" id="KW-0560">Oxidoreductase</keyword>
<accession>A0ABY6MPM3</accession>
<keyword evidence="5" id="KW-1185">Reference proteome</keyword>
<dbReference type="CDD" id="cd01057">
    <property type="entry name" value="AAMH_A"/>
    <property type="match status" value="1"/>
</dbReference>
<dbReference type="InterPro" id="IPR007029">
    <property type="entry name" value="YHS_dom"/>
</dbReference>
<evidence type="ECO:0000313" key="4">
    <source>
        <dbReference type="EMBL" id="UZD53845.1"/>
    </source>
</evidence>
<proteinExistence type="predicted"/>
<dbReference type="Gene3D" id="1.10.620.20">
    <property type="entry name" value="Ribonucleotide Reductase, subunit A"/>
    <property type="match status" value="1"/>
</dbReference>
<dbReference type="GO" id="GO:0004497">
    <property type="term" value="F:monooxygenase activity"/>
    <property type="evidence" value="ECO:0007669"/>
    <property type="project" value="UniProtKB-KW"/>
</dbReference>
<evidence type="ECO:0000313" key="5">
    <source>
        <dbReference type="Proteomes" id="UP001163266"/>
    </source>
</evidence>
<dbReference type="InterPro" id="IPR012348">
    <property type="entry name" value="RNR-like"/>
</dbReference>
<evidence type="ECO:0000256" key="1">
    <source>
        <dbReference type="ARBA" id="ARBA00023002"/>
    </source>
</evidence>
<protein>
    <submittedName>
        <fullName evidence="4">Aromatic/alkene/methane monooxygenase hydroxylase/oxygenase subunit alpha</fullName>
    </submittedName>
</protein>
<name>A0ABY6MPM3_9BURK</name>